<sequence length="53" mass="5584">MFIGIFVMLAGALGLAEATGLINTDVKWGIPLAVTCFGASLLWEAIQTKKSSQ</sequence>
<evidence type="ECO:0000313" key="1">
    <source>
        <dbReference type="EMBL" id="WPC06487.1"/>
    </source>
</evidence>
<proteinExistence type="predicted"/>
<keyword evidence="2" id="KW-1185">Reference proteome</keyword>
<gene>
    <name evidence="1" type="ORF">SBP02_06945</name>
</gene>
<accession>A0ABZ0Q152</accession>
<dbReference type="Proteomes" id="UP001305928">
    <property type="component" value="Chromosome"/>
</dbReference>
<protein>
    <submittedName>
        <fullName evidence="1">Uncharacterized protein</fullName>
    </submittedName>
</protein>
<reference evidence="1 2" key="1">
    <citation type="submission" date="2023-11" db="EMBL/GenBank/DDBJ databases">
        <title>Complete genome of Pseudomonas benzenivorans BA3361.</title>
        <authorList>
            <person name="Shin S.Y."/>
            <person name="Song J."/>
            <person name="Kang H."/>
        </authorList>
    </citation>
    <scope>NUCLEOTIDE SEQUENCE [LARGE SCALE GENOMIC DNA]</scope>
    <source>
        <strain evidence="1 2">HNIBRBA3361</strain>
    </source>
</reference>
<name>A0ABZ0Q152_9PSED</name>
<organism evidence="1 2">
    <name type="scientific">Pseudomonas benzenivorans</name>
    <dbReference type="NCBI Taxonomy" id="556533"/>
    <lineage>
        <taxon>Bacteria</taxon>
        <taxon>Pseudomonadati</taxon>
        <taxon>Pseudomonadota</taxon>
        <taxon>Gammaproteobacteria</taxon>
        <taxon>Pseudomonadales</taxon>
        <taxon>Pseudomonadaceae</taxon>
        <taxon>Pseudomonas</taxon>
    </lineage>
</organism>
<dbReference type="RefSeq" id="WP_318645667.1">
    <property type="nucleotide sequence ID" value="NZ_CP137892.1"/>
</dbReference>
<dbReference type="EMBL" id="CP137892">
    <property type="protein sequence ID" value="WPC06487.1"/>
    <property type="molecule type" value="Genomic_DNA"/>
</dbReference>
<evidence type="ECO:0000313" key="2">
    <source>
        <dbReference type="Proteomes" id="UP001305928"/>
    </source>
</evidence>